<evidence type="ECO:0000313" key="2">
    <source>
        <dbReference type="EMBL" id="CAJ0604688.1"/>
    </source>
</evidence>
<reference evidence="2" key="1">
    <citation type="submission" date="2023-07" db="EMBL/GenBank/DDBJ databases">
        <authorList>
            <consortium name="CYATHOMIX"/>
        </authorList>
    </citation>
    <scope>NUCLEOTIDE SEQUENCE</scope>
    <source>
        <strain evidence="2">N/A</strain>
    </source>
</reference>
<evidence type="ECO:0000313" key="3">
    <source>
        <dbReference type="Proteomes" id="UP001176961"/>
    </source>
</evidence>
<keyword evidence="1" id="KW-0732">Signal</keyword>
<comment type="caution">
    <text evidence="2">The sequence shown here is derived from an EMBL/GenBank/DDBJ whole genome shotgun (WGS) entry which is preliminary data.</text>
</comment>
<gene>
    <name evidence="2" type="ORF">CYNAS_LOCUS16671</name>
</gene>
<organism evidence="2 3">
    <name type="scientific">Cylicocyclus nassatus</name>
    <name type="common">Nematode worm</name>
    <dbReference type="NCBI Taxonomy" id="53992"/>
    <lineage>
        <taxon>Eukaryota</taxon>
        <taxon>Metazoa</taxon>
        <taxon>Ecdysozoa</taxon>
        <taxon>Nematoda</taxon>
        <taxon>Chromadorea</taxon>
        <taxon>Rhabditida</taxon>
        <taxon>Rhabditina</taxon>
        <taxon>Rhabditomorpha</taxon>
        <taxon>Strongyloidea</taxon>
        <taxon>Strongylidae</taxon>
        <taxon>Cylicocyclus</taxon>
    </lineage>
</organism>
<name>A0AA36H704_CYLNA</name>
<dbReference type="EMBL" id="CATQJL010000316">
    <property type="protein sequence ID" value="CAJ0604688.1"/>
    <property type="molecule type" value="Genomic_DNA"/>
</dbReference>
<feature type="chain" id="PRO_5041301896" evidence="1">
    <location>
        <begin position="21"/>
        <end position="74"/>
    </location>
</feature>
<evidence type="ECO:0000256" key="1">
    <source>
        <dbReference type="SAM" id="SignalP"/>
    </source>
</evidence>
<accession>A0AA36H704</accession>
<dbReference type="Proteomes" id="UP001176961">
    <property type="component" value="Unassembled WGS sequence"/>
</dbReference>
<dbReference type="AlphaFoldDB" id="A0AA36H704"/>
<proteinExistence type="predicted"/>
<feature type="signal peptide" evidence="1">
    <location>
        <begin position="1"/>
        <end position="20"/>
    </location>
</feature>
<sequence length="74" mass="8570">MNFLFFLFLLGACFLGLTNASTLSPEESRRFIECMKKCKGDKWTCEENCSPVYQCMKKCKGDRETCLKKCEHAQ</sequence>
<keyword evidence="3" id="KW-1185">Reference proteome</keyword>
<protein>
    <submittedName>
        <fullName evidence="2">Uncharacterized protein</fullName>
    </submittedName>
</protein>